<dbReference type="EMBL" id="BART01019298">
    <property type="protein sequence ID" value="GAG84371.1"/>
    <property type="molecule type" value="Genomic_DNA"/>
</dbReference>
<reference evidence="1" key="1">
    <citation type="journal article" date="2014" name="Front. Microbiol.">
        <title>High frequency of phylogenetically diverse reductive dehalogenase-homologous genes in deep subseafloor sedimentary metagenomes.</title>
        <authorList>
            <person name="Kawai M."/>
            <person name="Futagami T."/>
            <person name="Toyoda A."/>
            <person name="Takaki Y."/>
            <person name="Nishi S."/>
            <person name="Hori S."/>
            <person name="Arai W."/>
            <person name="Tsubouchi T."/>
            <person name="Morono Y."/>
            <person name="Uchiyama I."/>
            <person name="Ito T."/>
            <person name="Fujiyama A."/>
            <person name="Inagaki F."/>
            <person name="Takami H."/>
        </authorList>
    </citation>
    <scope>NUCLEOTIDE SEQUENCE</scope>
    <source>
        <strain evidence="1">Expedition CK06-06</strain>
    </source>
</reference>
<dbReference type="AlphaFoldDB" id="X1CJH4"/>
<accession>X1CJH4</accession>
<organism evidence="1">
    <name type="scientific">marine sediment metagenome</name>
    <dbReference type="NCBI Taxonomy" id="412755"/>
    <lineage>
        <taxon>unclassified sequences</taxon>
        <taxon>metagenomes</taxon>
        <taxon>ecological metagenomes</taxon>
    </lineage>
</organism>
<proteinExistence type="predicted"/>
<comment type="caution">
    <text evidence="1">The sequence shown here is derived from an EMBL/GenBank/DDBJ whole genome shotgun (WGS) entry which is preliminary data.</text>
</comment>
<evidence type="ECO:0000313" key="1">
    <source>
        <dbReference type="EMBL" id="GAG84371.1"/>
    </source>
</evidence>
<gene>
    <name evidence="1" type="ORF">S01H4_36151</name>
</gene>
<protein>
    <submittedName>
        <fullName evidence="1">Uncharacterized protein</fullName>
    </submittedName>
</protein>
<sequence length="82" mass="9617">MYEMVAENIGKKSIHVKHKELERALDSEYKSICPKCKKGLLLFRRDDDTLMLLPDDVCILCGQHFIYDDVNEINMRERGCIK</sequence>
<name>X1CJH4_9ZZZZ</name>